<feature type="non-terminal residue" evidence="1">
    <location>
        <position position="1"/>
    </location>
</feature>
<name>X1JKI3_9ZZZZ</name>
<reference evidence="1" key="1">
    <citation type="journal article" date="2014" name="Front. Microbiol.">
        <title>High frequency of phylogenetically diverse reductive dehalogenase-homologous genes in deep subseafloor sedimentary metagenomes.</title>
        <authorList>
            <person name="Kawai M."/>
            <person name="Futagami T."/>
            <person name="Toyoda A."/>
            <person name="Takaki Y."/>
            <person name="Nishi S."/>
            <person name="Hori S."/>
            <person name="Arai W."/>
            <person name="Tsubouchi T."/>
            <person name="Morono Y."/>
            <person name="Uchiyama I."/>
            <person name="Ito T."/>
            <person name="Fujiyama A."/>
            <person name="Inagaki F."/>
            <person name="Takami H."/>
        </authorList>
    </citation>
    <scope>NUCLEOTIDE SEQUENCE</scope>
    <source>
        <strain evidence="1">Expedition CK06-06</strain>
    </source>
</reference>
<protein>
    <submittedName>
        <fullName evidence="1">Uncharacterized protein</fullName>
    </submittedName>
</protein>
<comment type="caution">
    <text evidence="1">The sequence shown here is derived from an EMBL/GenBank/DDBJ whole genome shotgun (WGS) entry which is preliminary data.</text>
</comment>
<dbReference type="AlphaFoldDB" id="X1JKI3"/>
<proteinExistence type="predicted"/>
<gene>
    <name evidence="1" type="ORF">S03H2_62668</name>
</gene>
<sequence>FKALEYTLDDDIKDVQKSGFKCFIIRELNPDWEGIIHDIEKHFSFITS</sequence>
<dbReference type="EMBL" id="BARU01040547">
    <property type="protein sequence ID" value="GAH78804.1"/>
    <property type="molecule type" value="Genomic_DNA"/>
</dbReference>
<organism evidence="1">
    <name type="scientific">marine sediment metagenome</name>
    <dbReference type="NCBI Taxonomy" id="412755"/>
    <lineage>
        <taxon>unclassified sequences</taxon>
        <taxon>metagenomes</taxon>
        <taxon>ecological metagenomes</taxon>
    </lineage>
</organism>
<accession>X1JKI3</accession>
<evidence type="ECO:0000313" key="1">
    <source>
        <dbReference type="EMBL" id="GAH78804.1"/>
    </source>
</evidence>